<dbReference type="Pfam" id="PF08282">
    <property type="entry name" value="Hydrolase_3"/>
    <property type="match status" value="1"/>
</dbReference>
<dbReference type="InterPro" id="IPR006379">
    <property type="entry name" value="HAD-SF_hydro_IIB"/>
</dbReference>
<dbReference type="AlphaFoldDB" id="A0A0R1XHV8"/>
<reference evidence="1 2" key="1">
    <citation type="journal article" date="2015" name="Genome Announc.">
        <title>Expanding the biotechnology potential of lactobacilli through comparative genomics of 213 strains and associated genera.</title>
        <authorList>
            <person name="Sun Z."/>
            <person name="Harris H.M."/>
            <person name="McCann A."/>
            <person name="Guo C."/>
            <person name="Argimon S."/>
            <person name="Zhang W."/>
            <person name="Yang X."/>
            <person name="Jeffery I.B."/>
            <person name="Cooney J.C."/>
            <person name="Kagawa T.F."/>
            <person name="Liu W."/>
            <person name="Song Y."/>
            <person name="Salvetti E."/>
            <person name="Wrobel A."/>
            <person name="Rasinkangas P."/>
            <person name="Parkhill J."/>
            <person name="Rea M.C."/>
            <person name="O'Sullivan O."/>
            <person name="Ritari J."/>
            <person name="Douillard F.P."/>
            <person name="Paul Ross R."/>
            <person name="Yang R."/>
            <person name="Briner A.E."/>
            <person name="Felis G.E."/>
            <person name="de Vos W.M."/>
            <person name="Barrangou R."/>
            <person name="Klaenhammer T.R."/>
            <person name="Caufield P.W."/>
            <person name="Cui Y."/>
            <person name="Zhang H."/>
            <person name="O'Toole P.W."/>
        </authorList>
    </citation>
    <scope>NUCLEOTIDE SEQUENCE [LARGE SCALE GENOMIC DNA]</scope>
    <source>
        <strain evidence="1 2">DSM 6035</strain>
    </source>
</reference>
<dbReference type="SFLD" id="SFLDS00003">
    <property type="entry name" value="Haloacid_Dehalogenase"/>
    <property type="match status" value="1"/>
</dbReference>
<evidence type="ECO:0008006" key="3">
    <source>
        <dbReference type="Google" id="ProtNLM"/>
    </source>
</evidence>
<dbReference type="GO" id="GO:0005829">
    <property type="term" value="C:cytosol"/>
    <property type="evidence" value="ECO:0007669"/>
    <property type="project" value="TreeGrafter"/>
</dbReference>
<dbReference type="STRING" id="1423782.FD32_GL001186"/>
<organism evidence="1 2">
    <name type="scientific">Limosilactobacillus panis DSM 6035</name>
    <dbReference type="NCBI Taxonomy" id="1423782"/>
    <lineage>
        <taxon>Bacteria</taxon>
        <taxon>Bacillati</taxon>
        <taxon>Bacillota</taxon>
        <taxon>Bacilli</taxon>
        <taxon>Lactobacillales</taxon>
        <taxon>Lactobacillaceae</taxon>
        <taxon>Limosilactobacillus</taxon>
    </lineage>
</organism>
<proteinExistence type="predicted"/>
<dbReference type="GO" id="GO:0016791">
    <property type="term" value="F:phosphatase activity"/>
    <property type="evidence" value="ECO:0007669"/>
    <property type="project" value="TreeGrafter"/>
</dbReference>
<gene>
    <name evidence="1" type="ORF">FD32_GL001186</name>
</gene>
<dbReference type="Gene3D" id="3.40.50.1000">
    <property type="entry name" value="HAD superfamily/HAD-like"/>
    <property type="match status" value="1"/>
</dbReference>
<dbReference type="PATRIC" id="fig|1423782.4.peg.1237"/>
<accession>A0A0R1XHV8</accession>
<evidence type="ECO:0000313" key="1">
    <source>
        <dbReference type="EMBL" id="KRM29786.1"/>
    </source>
</evidence>
<keyword evidence="2" id="KW-1185">Reference proteome</keyword>
<dbReference type="NCBIfam" id="TIGR01484">
    <property type="entry name" value="HAD-SF-IIB"/>
    <property type="match status" value="1"/>
</dbReference>
<dbReference type="PANTHER" id="PTHR10000:SF8">
    <property type="entry name" value="HAD SUPERFAMILY HYDROLASE-LIKE, TYPE 3"/>
    <property type="match status" value="1"/>
</dbReference>
<protein>
    <recommendedName>
        <fullName evidence="3">HAD superfamily hydrolase</fullName>
    </recommendedName>
</protein>
<dbReference type="RefSeq" id="WP_047769556.1">
    <property type="nucleotide sequence ID" value="NZ_AZGM01000020.1"/>
</dbReference>
<dbReference type="Gene3D" id="3.30.1240.10">
    <property type="match status" value="1"/>
</dbReference>
<name>A0A0R1XHV8_9LACO</name>
<dbReference type="SFLD" id="SFLDG01140">
    <property type="entry name" value="C2.B:_Phosphomannomutase_and_P"/>
    <property type="match status" value="1"/>
</dbReference>
<dbReference type="InterPro" id="IPR036412">
    <property type="entry name" value="HAD-like_sf"/>
</dbReference>
<dbReference type="OrthoDB" id="9814970at2"/>
<sequence>MKIKYIAVDVDGTLLDDHDHYDEKRLVKDITALQQRGITFIIASGNSLDALLTMFKGKVNNFVAENGGRIFVNGRENSDYPHQRPVLEELLRFISTLPTPDLLSVSGASQTYIADQFINVPVPFYPHHAYFHQLADITEPIYNLNVSWFKQRPRLEKVNTIVRKINQAFPTVNATYSGAFGIDIIPAGVNKAAGLEQFVKQTGGNLRQLIAFGDTSNDIEMLRAAGRGIAMKNATPDLLAVADQVTTFDNNHAGLLKEVERLFHL</sequence>
<dbReference type="GO" id="GO:0000287">
    <property type="term" value="F:magnesium ion binding"/>
    <property type="evidence" value="ECO:0007669"/>
    <property type="project" value="TreeGrafter"/>
</dbReference>
<evidence type="ECO:0000313" key="2">
    <source>
        <dbReference type="Proteomes" id="UP000051412"/>
    </source>
</evidence>
<comment type="caution">
    <text evidence="1">The sequence shown here is derived from an EMBL/GenBank/DDBJ whole genome shotgun (WGS) entry which is preliminary data.</text>
</comment>
<dbReference type="Proteomes" id="UP000051412">
    <property type="component" value="Unassembled WGS sequence"/>
</dbReference>
<dbReference type="EMBL" id="AZGM01000020">
    <property type="protein sequence ID" value="KRM29786.1"/>
    <property type="molecule type" value="Genomic_DNA"/>
</dbReference>
<dbReference type="PANTHER" id="PTHR10000">
    <property type="entry name" value="PHOSPHOSERINE PHOSPHATASE"/>
    <property type="match status" value="1"/>
</dbReference>
<dbReference type="SUPFAM" id="SSF56784">
    <property type="entry name" value="HAD-like"/>
    <property type="match status" value="1"/>
</dbReference>
<dbReference type="InterPro" id="IPR023214">
    <property type="entry name" value="HAD_sf"/>
</dbReference>